<feature type="compositionally biased region" description="Basic and acidic residues" evidence="1">
    <location>
        <begin position="1177"/>
        <end position="1186"/>
    </location>
</feature>
<gene>
    <name evidence="3" type="primary">LOC101849863</name>
</gene>
<organism evidence="2 3">
    <name type="scientific">Aplysia californica</name>
    <name type="common">California sea hare</name>
    <dbReference type="NCBI Taxonomy" id="6500"/>
    <lineage>
        <taxon>Eukaryota</taxon>
        <taxon>Metazoa</taxon>
        <taxon>Spiralia</taxon>
        <taxon>Lophotrochozoa</taxon>
        <taxon>Mollusca</taxon>
        <taxon>Gastropoda</taxon>
        <taxon>Heterobranchia</taxon>
        <taxon>Euthyneura</taxon>
        <taxon>Tectipleura</taxon>
        <taxon>Aplysiida</taxon>
        <taxon>Aplysioidea</taxon>
        <taxon>Aplysiidae</taxon>
        <taxon>Aplysia</taxon>
    </lineage>
</organism>
<feature type="compositionally biased region" description="Polar residues" evidence="1">
    <location>
        <begin position="912"/>
        <end position="928"/>
    </location>
</feature>
<feature type="compositionally biased region" description="Polar residues" evidence="1">
    <location>
        <begin position="529"/>
        <end position="576"/>
    </location>
</feature>
<feature type="region of interest" description="Disordered" evidence="1">
    <location>
        <begin position="1"/>
        <end position="29"/>
    </location>
</feature>
<feature type="compositionally biased region" description="Basic and acidic residues" evidence="1">
    <location>
        <begin position="895"/>
        <end position="908"/>
    </location>
</feature>
<feature type="compositionally biased region" description="Polar residues" evidence="1">
    <location>
        <begin position="214"/>
        <end position="224"/>
    </location>
</feature>
<feature type="compositionally biased region" description="Polar residues" evidence="1">
    <location>
        <begin position="620"/>
        <end position="638"/>
    </location>
</feature>
<feature type="compositionally biased region" description="Polar residues" evidence="1">
    <location>
        <begin position="842"/>
        <end position="853"/>
    </location>
</feature>
<feature type="region of interest" description="Disordered" evidence="1">
    <location>
        <begin position="1144"/>
        <end position="1212"/>
    </location>
</feature>
<evidence type="ECO:0000313" key="2">
    <source>
        <dbReference type="Proteomes" id="UP000694888"/>
    </source>
</evidence>
<feature type="compositionally biased region" description="Polar residues" evidence="1">
    <location>
        <begin position="302"/>
        <end position="315"/>
    </location>
</feature>
<keyword evidence="2" id="KW-1185">Reference proteome</keyword>
<feature type="compositionally biased region" description="Polar residues" evidence="1">
    <location>
        <begin position="647"/>
        <end position="677"/>
    </location>
</feature>
<name>A0ABM0JY36_APLCA</name>
<feature type="region of interest" description="Disordered" evidence="1">
    <location>
        <begin position="128"/>
        <end position="157"/>
    </location>
</feature>
<feature type="compositionally biased region" description="Low complexity" evidence="1">
    <location>
        <begin position="369"/>
        <end position="385"/>
    </location>
</feature>
<feature type="compositionally biased region" description="Polar residues" evidence="1">
    <location>
        <begin position="179"/>
        <end position="191"/>
    </location>
</feature>
<feature type="compositionally biased region" description="Polar residues" evidence="1">
    <location>
        <begin position="594"/>
        <end position="610"/>
    </location>
</feature>
<feature type="region of interest" description="Disordered" evidence="1">
    <location>
        <begin position="179"/>
        <end position="480"/>
    </location>
</feature>
<feature type="compositionally biased region" description="Basic and acidic residues" evidence="1">
    <location>
        <begin position="128"/>
        <end position="146"/>
    </location>
</feature>
<feature type="region of interest" description="Disordered" evidence="1">
    <location>
        <begin position="1249"/>
        <end position="1275"/>
    </location>
</feature>
<feature type="compositionally biased region" description="Low complexity" evidence="1">
    <location>
        <begin position="759"/>
        <end position="790"/>
    </location>
</feature>
<feature type="compositionally biased region" description="Polar residues" evidence="1">
    <location>
        <begin position="270"/>
        <end position="282"/>
    </location>
</feature>
<feature type="compositionally biased region" description="Polar residues" evidence="1">
    <location>
        <begin position="16"/>
        <end position="25"/>
    </location>
</feature>
<feature type="compositionally biased region" description="Polar residues" evidence="1">
    <location>
        <begin position="390"/>
        <end position="405"/>
    </location>
</feature>
<feature type="region of interest" description="Disordered" evidence="1">
    <location>
        <begin position="504"/>
        <end position="793"/>
    </location>
</feature>
<dbReference type="RefSeq" id="XP_005104262.1">
    <property type="nucleotide sequence ID" value="XM_005104205.3"/>
</dbReference>
<feature type="compositionally biased region" description="Polar residues" evidence="1">
    <location>
        <begin position="821"/>
        <end position="834"/>
    </location>
</feature>
<feature type="compositionally biased region" description="Basic and acidic residues" evidence="1">
    <location>
        <begin position="1153"/>
        <end position="1162"/>
    </location>
</feature>
<feature type="compositionally biased region" description="Pro residues" evidence="1">
    <location>
        <begin position="678"/>
        <end position="694"/>
    </location>
</feature>
<accession>A0ABM0JY36</accession>
<feature type="compositionally biased region" description="Pro residues" evidence="1">
    <location>
        <begin position="320"/>
        <end position="334"/>
    </location>
</feature>
<evidence type="ECO:0000313" key="3">
    <source>
        <dbReference type="RefSeq" id="XP_005104262.1"/>
    </source>
</evidence>
<feature type="region of interest" description="Disordered" evidence="1">
    <location>
        <begin position="1022"/>
        <end position="1119"/>
    </location>
</feature>
<feature type="compositionally biased region" description="Pro residues" evidence="1">
    <location>
        <begin position="355"/>
        <end position="368"/>
    </location>
</feature>
<feature type="compositionally biased region" description="Low complexity" evidence="1">
    <location>
        <begin position="1100"/>
        <end position="1111"/>
    </location>
</feature>
<reference evidence="3" key="1">
    <citation type="submission" date="2025-08" db="UniProtKB">
        <authorList>
            <consortium name="RefSeq"/>
        </authorList>
    </citation>
    <scope>IDENTIFICATION</scope>
</reference>
<evidence type="ECO:0000256" key="1">
    <source>
        <dbReference type="SAM" id="MobiDB-lite"/>
    </source>
</evidence>
<sequence length="1400" mass="154482">MDLSVRKRRHPEELTSPMSSSNQETLSREHVAAPACHQGMPDLSALRPRHRRKGIPVKMTLSNRTTVYPLYKETGIEQRVPRPCAESQRMPQRRVEQLPPHVSSNQHLLQGYIDTHDVTRGNQHNVSEKFEASAPEQRENQRRKDTPTYGYHGSQNTQSILSGTKEVAQKLLDDQSHRQPISYLNTKTKVISSKKRRESGRICDQGIHSRRQPLPQTLGPQSASLPPPTLHNIHQPSQTPPALHIDLSQPSPPSLTLPIDLSKPSPPPSTFQTQISQSSRPTLHNDPPQPSSTLPILPIDLSQPSMFQTPSTLRNIPQPFQTPPTLPIILPQPPSTSTTHHIDTSRSSTHSLPPRNNPPESMPPPLPPILQNHPAHSPSPSSALPIDLSRPSTPLSTLHNDNPQSSPHPPILHNSPFQSYPPAPQSTFHWDPPKSYPPNQYKTAYQSSPTTIHNNPPQSSLPTLQNNPPKSLLPTIHNNTYQPSPTIIHNNPPQFLTFPPSQYNNTLQIFPPPLSFPRHSHPPKSSPSTLQNIHPQFSLPTIQNNSSHSSLPTIQNNSSHSSLPTIHNDSSHSSRPTLRKNPPKSLLPTIHNEPPQSSTFPPNQYNNVLQSSPPPPPSTLHRNPSKSSSFTLQNNPPESSLPILHNNPHQSSPLTLHNNPSQSSTFQPNQYNNVLQSSPPPPPPTLHCNPPKPSPSTIHNNPFHSSPPTLQSALHCDPSKFSPPNKHNTHQYSHPTLHSEPPQPASSPPTLQALPPRTSHPTSATVSSSSLPSRTLQENASQESTTTSQSDDMFSFSESCETLHNITWEVVWETSPKPDSRASQTDSNISITGTESREESGSGPNSLTLQDAQIHSEDKTEISSSKIGLTLSDVGKSPTMPGRAGDNDQSTSGYDSKESYKTAHENELPKNIPTSKTDNQIPSTSGVNIYTTSEPRVSLDASAGTITRSSTRCDHLTTNSWCQEKRCRKNSGSGQTCKKVQRQGTLASRVLRLEREHEKLLEDSSLMWMGLEELRKQLYNLSRTRTEPSEESSGPPCLSPQEIIHPLEDKSGCSPPNNDVAPSDVRKSPTMSRGTSDDNKLSTLSHNGEMCSSKADNDNPSTTSSSTPSSTQDDKRCSTSGLNGCMTPESTAGCVVSPNAGINANSHNISSRADSDIPETRTEGSSGEPPVLSPQDIHFHTGDKPESWFPTKKNTTSIGDVRKLPTRSGLDGDDLKLSASPFAGHMASGQRTNRDTRVGIGSRLSKMYVHLKQPRNRQNESSQRSNKKKQRRTLDSRVLRLEQEYEQMLKDNSLLNEEVAGLWIEVRHISRTRAEPSEKSSNGLIFLNPQVPHFNPDDNVDHWSKIIEPVLDAVRKPPTTSHKDADNKEQSTVIFNGEIFMNRDDNYSLTRLQSQKTTPS</sequence>
<protein>
    <submittedName>
        <fullName evidence="3">Flocculation protein FLO11</fullName>
    </submittedName>
</protein>
<feature type="region of interest" description="Disordered" evidence="1">
    <location>
        <begin position="814"/>
        <end position="928"/>
    </location>
</feature>
<feature type="compositionally biased region" description="Polar residues" evidence="1">
    <location>
        <begin position="695"/>
        <end position="712"/>
    </location>
</feature>
<dbReference type="GeneID" id="101849863"/>
<dbReference type="CDD" id="cd14686">
    <property type="entry name" value="bZIP"/>
    <property type="match status" value="1"/>
</dbReference>
<feature type="compositionally biased region" description="Polar residues" evidence="1">
    <location>
        <begin position="437"/>
        <end position="469"/>
    </location>
</feature>
<proteinExistence type="predicted"/>
<dbReference type="Proteomes" id="UP000694888">
    <property type="component" value="Unplaced"/>
</dbReference>